<organism evidence="2 3">
    <name type="scientific">Calypte anna</name>
    <name type="common">Anna's hummingbird</name>
    <name type="synonym">Archilochus anna</name>
    <dbReference type="NCBI Taxonomy" id="9244"/>
    <lineage>
        <taxon>Eukaryota</taxon>
        <taxon>Metazoa</taxon>
        <taxon>Chordata</taxon>
        <taxon>Craniata</taxon>
        <taxon>Vertebrata</taxon>
        <taxon>Euteleostomi</taxon>
        <taxon>Archelosauria</taxon>
        <taxon>Archosauria</taxon>
        <taxon>Dinosauria</taxon>
        <taxon>Saurischia</taxon>
        <taxon>Theropoda</taxon>
        <taxon>Coelurosauria</taxon>
        <taxon>Aves</taxon>
        <taxon>Neognathae</taxon>
        <taxon>Neoaves</taxon>
        <taxon>Strisores</taxon>
        <taxon>Apodiformes</taxon>
        <taxon>Trochilidae</taxon>
        <taxon>Calypte</taxon>
    </lineage>
</organism>
<dbReference type="EMBL" id="KL218530">
    <property type="protein sequence ID" value="KFP06453.1"/>
    <property type="molecule type" value="Genomic_DNA"/>
</dbReference>
<evidence type="ECO:0000313" key="2">
    <source>
        <dbReference type="EMBL" id="KFP06453.1"/>
    </source>
</evidence>
<feature type="non-terminal residue" evidence="2">
    <location>
        <position position="211"/>
    </location>
</feature>
<dbReference type="InterPro" id="IPR038834">
    <property type="entry name" value="CCDC175"/>
</dbReference>
<accession>A0A091IG61</accession>
<dbReference type="PANTHER" id="PTHR35347">
    <property type="entry name" value="COILED-COIL DOMAIN-CONTAINING PROTEIN 175"/>
    <property type="match status" value="1"/>
</dbReference>
<name>A0A091IG61_CALAN</name>
<sequence length="211" mass="25143">ELLLSQSEVVQEKEDFTKELGKAEEDLHAAECLNKTLKLENKELQQKYVEVLEEEEQWARNRNKVLAKSFFKFVILGLKLFLLHSEIMFLTKYLIWFFFSGRRKDFSVLLDAKIQAKEKALKVKENLEKEIEKLEERLEVMLLWKVLYSAQQRKSFLSEVENINRKVNERIEADKQKHADLLLKIEDLKKEIIESENQIRDLTEEATKKKN</sequence>
<keyword evidence="3" id="KW-1185">Reference proteome</keyword>
<evidence type="ECO:0000256" key="1">
    <source>
        <dbReference type="SAM" id="Coils"/>
    </source>
</evidence>
<gene>
    <name evidence="2" type="ORF">N300_01622</name>
</gene>
<proteinExistence type="predicted"/>
<keyword evidence="1" id="KW-0175">Coiled coil</keyword>
<feature type="non-terminal residue" evidence="2">
    <location>
        <position position="1"/>
    </location>
</feature>
<feature type="coiled-coil region" evidence="1">
    <location>
        <begin position="13"/>
        <end position="61"/>
    </location>
</feature>
<dbReference type="AlphaFoldDB" id="A0A091IG61"/>
<dbReference type="Proteomes" id="UP000054308">
    <property type="component" value="Unassembled WGS sequence"/>
</dbReference>
<evidence type="ECO:0000313" key="3">
    <source>
        <dbReference type="Proteomes" id="UP000054308"/>
    </source>
</evidence>
<protein>
    <submittedName>
        <fullName evidence="2">Uncharacterized protein</fullName>
    </submittedName>
</protein>
<feature type="coiled-coil region" evidence="1">
    <location>
        <begin position="110"/>
        <end position="205"/>
    </location>
</feature>
<reference evidence="2 3" key="1">
    <citation type="submission" date="2014-04" db="EMBL/GenBank/DDBJ databases">
        <title>Genome evolution of avian class.</title>
        <authorList>
            <person name="Zhang G."/>
            <person name="Li C."/>
        </authorList>
    </citation>
    <scope>NUCLEOTIDE SEQUENCE [LARGE SCALE GENOMIC DNA]</scope>
    <source>
        <strain evidence="2">BGI_N300</strain>
    </source>
</reference>
<dbReference type="PANTHER" id="PTHR35347:SF1">
    <property type="entry name" value="COILED-COIL DOMAIN-CONTAINING PROTEIN 175"/>
    <property type="match status" value="1"/>
</dbReference>